<dbReference type="EMBL" id="BGZK01004633">
    <property type="protein sequence ID" value="GBP10053.1"/>
    <property type="molecule type" value="Genomic_DNA"/>
</dbReference>
<name>A0A4C1T6D5_EUMVA</name>
<accession>A0A4C1T6D5</accession>
<evidence type="ECO:0000313" key="3">
    <source>
        <dbReference type="Proteomes" id="UP000299102"/>
    </source>
</evidence>
<dbReference type="AlphaFoldDB" id="A0A4C1T6D5"/>
<organism evidence="2 3">
    <name type="scientific">Eumeta variegata</name>
    <name type="common">Bagworm moth</name>
    <name type="synonym">Eumeta japonica</name>
    <dbReference type="NCBI Taxonomy" id="151549"/>
    <lineage>
        <taxon>Eukaryota</taxon>
        <taxon>Metazoa</taxon>
        <taxon>Ecdysozoa</taxon>
        <taxon>Arthropoda</taxon>
        <taxon>Hexapoda</taxon>
        <taxon>Insecta</taxon>
        <taxon>Pterygota</taxon>
        <taxon>Neoptera</taxon>
        <taxon>Endopterygota</taxon>
        <taxon>Lepidoptera</taxon>
        <taxon>Glossata</taxon>
        <taxon>Ditrysia</taxon>
        <taxon>Tineoidea</taxon>
        <taxon>Psychidae</taxon>
        <taxon>Oiketicinae</taxon>
        <taxon>Eumeta</taxon>
    </lineage>
</organism>
<protein>
    <submittedName>
        <fullName evidence="2">Uncharacterized protein</fullName>
    </submittedName>
</protein>
<proteinExistence type="predicted"/>
<reference evidence="2 3" key="1">
    <citation type="journal article" date="2019" name="Commun. Biol.">
        <title>The bagworm genome reveals a unique fibroin gene that provides high tensile strength.</title>
        <authorList>
            <person name="Kono N."/>
            <person name="Nakamura H."/>
            <person name="Ohtoshi R."/>
            <person name="Tomita M."/>
            <person name="Numata K."/>
            <person name="Arakawa K."/>
        </authorList>
    </citation>
    <scope>NUCLEOTIDE SEQUENCE [LARGE SCALE GENOMIC DNA]</scope>
</reference>
<keyword evidence="3" id="KW-1185">Reference proteome</keyword>
<comment type="caution">
    <text evidence="2">The sequence shown here is derived from an EMBL/GenBank/DDBJ whole genome shotgun (WGS) entry which is preliminary data.</text>
</comment>
<sequence length="93" mass="10468">MTNRQLSLDSSCLHSSTSEDVVVYEFNAKIHKDSNTSRTAPAMHSPAGRHHREHLSLKDAAAVRETMRVTYPKLVSEDTRTHATIHSRTVRIS</sequence>
<evidence type="ECO:0000256" key="1">
    <source>
        <dbReference type="SAM" id="MobiDB-lite"/>
    </source>
</evidence>
<evidence type="ECO:0000313" key="2">
    <source>
        <dbReference type="EMBL" id="GBP10053.1"/>
    </source>
</evidence>
<dbReference type="Proteomes" id="UP000299102">
    <property type="component" value="Unassembled WGS sequence"/>
</dbReference>
<gene>
    <name evidence="2" type="ORF">EVAR_71829_1</name>
</gene>
<feature type="region of interest" description="Disordered" evidence="1">
    <location>
        <begin position="34"/>
        <end position="54"/>
    </location>
</feature>